<dbReference type="RefSeq" id="WP_191195908.1">
    <property type="nucleotide sequence ID" value="NZ_JACXYZ010000002.1"/>
</dbReference>
<evidence type="ECO:0000313" key="2">
    <source>
        <dbReference type="Proteomes" id="UP000618818"/>
    </source>
</evidence>
<protein>
    <submittedName>
        <fullName evidence="1">Uncharacterized protein</fullName>
    </submittedName>
</protein>
<reference evidence="1 2" key="1">
    <citation type="submission" date="2020-09" db="EMBL/GenBank/DDBJ databases">
        <title>novel species in genus Nocardioides.</title>
        <authorList>
            <person name="Zhang G."/>
        </authorList>
    </citation>
    <scope>NUCLEOTIDE SEQUENCE [LARGE SCALE GENOMIC DNA]</scope>
    <source>
        <strain evidence="1 2">KCTC 39551</strain>
    </source>
</reference>
<dbReference type="Proteomes" id="UP000618818">
    <property type="component" value="Unassembled WGS sequence"/>
</dbReference>
<sequence length="55" mass="6023">MATMTAIGQREHGGPEVLLLDTVLREGEPGPFGRTVPWLLVRRPARLSWSPDPAS</sequence>
<name>A0ABR8ND74_9ACTN</name>
<keyword evidence="2" id="KW-1185">Reference proteome</keyword>
<evidence type="ECO:0000313" key="1">
    <source>
        <dbReference type="EMBL" id="MBD3926066.1"/>
    </source>
</evidence>
<organism evidence="1 2">
    <name type="scientific">Nocardioides cavernae</name>
    <dbReference type="NCBI Taxonomy" id="1921566"/>
    <lineage>
        <taxon>Bacteria</taxon>
        <taxon>Bacillati</taxon>
        <taxon>Actinomycetota</taxon>
        <taxon>Actinomycetes</taxon>
        <taxon>Propionibacteriales</taxon>
        <taxon>Nocardioidaceae</taxon>
        <taxon>Nocardioides</taxon>
    </lineage>
</organism>
<accession>A0ABR8ND74</accession>
<dbReference type="EMBL" id="JACXYZ010000002">
    <property type="protein sequence ID" value="MBD3926066.1"/>
    <property type="molecule type" value="Genomic_DNA"/>
</dbReference>
<comment type="caution">
    <text evidence="1">The sequence shown here is derived from an EMBL/GenBank/DDBJ whole genome shotgun (WGS) entry which is preliminary data.</text>
</comment>
<proteinExistence type="predicted"/>
<gene>
    <name evidence="1" type="ORF">IEZ26_15690</name>
</gene>